<dbReference type="EMBL" id="QWKU01000001">
    <property type="protein sequence ID" value="RID94697.1"/>
    <property type="molecule type" value="Genomic_DNA"/>
</dbReference>
<evidence type="ECO:0000256" key="1">
    <source>
        <dbReference type="ARBA" id="ARBA00023015"/>
    </source>
</evidence>
<keyword evidence="1" id="KW-0805">Transcription regulation</keyword>
<evidence type="ECO:0000259" key="4">
    <source>
        <dbReference type="PROSITE" id="PS50987"/>
    </source>
</evidence>
<dbReference type="PRINTS" id="PR00778">
    <property type="entry name" value="HTHARSR"/>
</dbReference>
<keyword evidence="3" id="KW-0804">Transcription</keyword>
<dbReference type="SUPFAM" id="SSF46785">
    <property type="entry name" value="Winged helix' DNA-binding domain"/>
    <property type="match status" value="1"/>
</dbReference>
<dbReference type="STRING" id="39950.BCB69_05265"/>
<dbReference type="PANTHER" id="PTHR33154:SF18">
    <property type="entry name" value="ARSENICAL RESISTANCE OPERON REPRESSOR"/>
    <property type="match status" value="1"/>
</dbReference>
<dbReference type="NCBIfam" id="NF033788">
    <property type="entry name" value="HTH_metalloreg"/>
    <property type="match status" value="1"/>
</dbReference>
<dbReference type="Pfam" id="PF01022">
    <property type="entry name" value="HTH_5"/>
    <property type="match status" value="1"/>
</dbReference>
<evidence type="ECO:0000256" key="2">
    <source>
        <dbReference type="ARBA" id="ARBA00023125"/>
    </source>
</evidence>
<proteinExistence type="predicted"/>
<dbReference type="InterPro" id="IPR036390">
    <property type="entry name" value="WH_DNA-bd_sf"/>
</dbReference>
<sequence length="122" mass="14088">MADTLFYKDYAVIFKALSDETRLCIVDMLSCNEMSAGDILSNFTLSQSTLSYHMKILIEAKVVNARREGLWTKYSINEETFEELLAFIPKLYRLKDKCICRYVKYSKDEKANGQDGKDIFGN</sequence>
<dbReference type="Proteomes" id="UP000266262">
    <property type="component" value="Unassembled WGS sequence"/>
</dbReference>
<dbReference type="PROSITE" id="PS50987">
    <property type="entry name" value="HTH_ARSR_2"/>
    <property type="match status" value="1"/>
</dbReference>
<feature type="domain" description="HTH arsR-type" evidence="4">
    <location>
        <begin position="2"/>
        <end position="96"/>
    </location>
</feature>
<protein>
    <submittedName>
        <fullName evidence="5 6">Transcriptional regulator</fullName>
    </submittedName>
</protein>
<evidence type="ECO:0000313" key="7">
    <source>
        <dbReference type="Proteomes" id="UP000094757"/>
    </source>
</evidence>
<gene>
    <name evidence="5" type="ORF">BCB69_05265</name>
    <name evidence="6" type="ORF">DX915_04135</name>
</gene>
<reference evidence="7" key="2">
    <citation type="submission" date="2016-08" db="EMBL/GenBank/DDBJ databases">
        <authorList>
            <person name="Holder M.E."/>
            <person name="Ajami N.J."/>
            <person name="Petrosino J.F."/>
        </authorList>
    </citation>
    <scope>NUCLEOTIDE SEQUENCE [LARGE SCALE GENOMIC DNA]</scope>
    <source>
        <strain evidence="7">F0677</strain>
    </source>
</reference>
<dbReference type="KEGG" id="dpn:BCB69_05265"/>
<dbReference type="OrthoDB" id="9798835at2"/>
<keyword evidence="2" id="KW-0238">DNA-binding</keyword>
<dbReference type="InterPro" id="IPR001845">
    <property type="entry name" value="HTH_ArsR_DNA-bd_dom"/>
</dbReference>
<dbReference type="CDD" id="cd00090">
    <property type="entry name" value="HTH_ARSR"/>
    <property type="match status" value="1"/>
</dbReference>
<evidence type="ECO:0000313" key="8">
    <source>
        <dbReference type="Proteomes" id="UP000266262"/>
    </source>
</evidence>
<reference evidence="6 8" key="3">
    <citation type="submission" date="2018-08" db="EMBL/GenBank/DDBJ databases">
        <title>Draft genome sequence of Dialister pneumosintes KCOM 1685.</title>
        <authorList>
            <person name="Kook J.-K."/>
            <person name="Park S.-N."/>
            <person name="Lim Y.K."/>
        </authorList>
    </citation>
    <scope>NUCLEOTIDE SEQUENCE [LARGE SCALE GENOMIC DNA]</scope>
    <source>
        <strain evidence="6 8">KCOM 1685</strain>
    </source>
</reference>
<dbReference type="InterPro" id="IPR051081">
    <property type="entry name" value="HTH_MetalResp_TranReg"/>
</dbReference>
<accession>A0A1B3WEK9</accession>
<organism evidence="5 7">
    <name type="scientific">Dialister pneumosintes</name>
    <dbReference type="NCBI Taxonomy" id="39950"/>
    <lineage>
        <taxon>Bacteria</taxon>
        <taxon>Bacillati</taxon>
        <taxon>Bacillota</taxon>
        <taxon>Negativicutes</taxon>
        <taxon>Veillonellales</taxon>
        <taxon>Veillonellaceae</taxon>
        <taxon>Dialister</taxon>
    </lineage>
</organism>
<dbReference type="Gene3D" id="1.10.10.10">
    <property type="entry name" value="Winged helix-like DNA-binding domain superfamily/Winged helix DNA-binding domain"/>
    <property type="match status" value="1"/>
</dbReference>
<dbReference type="InterPro" id="IPR036388">
    <property type="entry name" value="WH-like_DNA-bd_sf"/>
</dbReference>
<keyword evidence="8" id="KW-1185">Reference proteome</keyword>
<evidence type="ECO:0000313" key="6">
    <source>
        <dbReference type="EMBL" id="RID94697.1"/>
    </source>
</evidence>
<dbReference type="GO" id="GO:0003677">
    <property type="term" value="F:DNA binding"/>
    <property type="evidence" value="ECO:0007669"/>
    <property type="project" value="UniProtKB-KW"/>
</dbReference>
<dbReference type="AlphaFoldDB" id="A0A1B3WEK9"/>
<dbReference type="RefSeq" id="WP_022513256.1">
    <property type="nucleotide sequence ID" value="NZ_CP017037.1"/>
</dbReference>
<reference evidence="5" key="1">
    <citation type="submission" date="2016-08" db="EMBL/GenBank/DDBJ databases">
        <authorList>
            <person name="Seilhamer J.J."/>
        </authorList>
    </citation>
    <scope>NUCLEOTIDE SEQUENCE [LARGE SCALE GENOMIC DNA]</scope>
    <source>
        <strain evidence="5">F0677</strain>
    </source>
</reference>
<dbReference type="EMBL" id="CP017037">
    <property type="protein sequence ID" value="AOH39404.1"/>
    <property type="molecule type" value="Genomic_DNA"/>
</dbReference>
<dbReference type="InterPro" id="IPR011991">
    <property type="entry name" value="ArsR-like_HTH"/>
</dbReference>
<dbReference type="SMART" id="SM00418">
    <property type="entry name" value="HTH_ARSR"/>
    <property type="match status" value="1"/>
</dbReference>
<name>A0A1B3WEK9_9FIRM</name>
<dbReference type="PANTHER" id="PTHR33154">
    <property type="entry name" value="TRANSCRIPTIONAL REGULATOR, ARSR FAMILY"/>
    <property type="match status" value="1"/>
</dbReference>
<dbReference type="Proteomes" id="UP000094757">
    <property type="component" value="Chromosome"/>
</dbReference>
<evidence type="ECO:0000313" key="5">
    <source>
        <dbReference type="EMBL" id="AOH39404.1"/>
    </source>
</evidence>
<dbReference type="GO" id="GO:0003700">
    <property type="term" value="F:DNA-binding transcription factor activity"/>
    <property type="evidence" value="ECO:0007669"/>
    <property type="project" value="InterPro"/>
</dbReference>
<evidence type="ECO:0000256" key="3">
    <source>
        <dbReference type="ARBA" id="ARBA00023163"/>
    </source>
</evidence>